<comment type="similarity">
    <text evidence="8">Belongs to the ATPase delta chain family.</text>
</comment>
<dbReference type="SUPFAM" id="SSF47928">
    <property type="entry name" value="N-terminal domain of the delta subunit of the F1F0-ATP synthase"/>
    <property type="match status" value="1"/>
</dbReference>
<keyword evidence="8" id="KW-1003">Cell membrane</keyword>
<evidence type="ECO:0000256" key="5">
    <source>
        <dbReference type="ARBA" id="ARBA00023136"/>
    </source>
</evidence>
<dbReference type="InterPro" id="IPR026015">
    <property type="entry name" value="ATP_synth_OSCP/delta_N_sf"/>
</dbReference>
<evidence type="ECO:0000256" key="6">
    <source>
        <dbReference type="ARBA" id="ARBA00023196"/>
    </source>
</evidence>
<evidence type="ECO:0000256" key="4">
    <source>
        <dbReference type="ARBA" id="ARBA00023065"/>
    </source>
</evidence>
<dbReference type="PRINTS" id="PR00125">
    <property type="entry name" value="ATPASEDELTA"/>
</dbReference>
<name>A0A8S8XF39_9PROT</name>
<keyword evidence="10" id="KW-1185">Reference proteome</keyword>
<comment type="function">
    <text evidence="8">F(1)F(0) ATP synthase produces ATP from ADP in the presence of a proton or sodium gradient. F-type ATPases consist of two structural domains, F(1) containing the extramembraneous catalytic core and F(0) containing the membrane proton channel, linked together by a central stalk and a peripheral stalk. During catalysis, ATP synthesis in the catalytic domain of F(1) is coupled via a rotary mechanism of the central stalk subunits to proton translocation.</text>
</comment>
<proteinExistence type="inferred from homology"/>
<dbReference type="HAMAP" id="MF_01416">
    <property type="entry name" value="ATP_synth_delta_bact"/>
    <property type="match status" value="1"/>
</dbReference>
<comment type="function">
    <text evidence="8">This protein is part of the stalk that links CF(0) to CF(1). It either transmits conformational changes from CF(0) to CF(1) or is implicated in proton conduction.</text>
</comment>
<evidence type="ECO:0000313" key="9">
    <source>
        <dbReference type="EMBL" id="GIL41234.1"/>
    </source>
</evidence>
<dbReference type="GO" id="GO:0045259">
    <property type="term" value="C:proton-transporting ATP synthase complex"/>
    <property type="evidence" value="ECO:0007669"/>
    <property type="project" value="UniProtKB-KW"/>
</dbReference>
<dbReference type="InterPro" id="IPR020781">
    <property type="entry name" value="ATPase_OSCP/d_CS"/>
</dbReference>
<dbReference type="PROSITE" id="PS00389">
    <property type="entry name" value="ATPASE_DELTA"/>
    <property type="match status" value="1"/>
</dbReference>
<protein>
    <recommendedName>
        <fullName evidence="8">ATP synthase subunit delta</fullName>
    </recommendedName>
    <alternativeName>
        <fullName evidence="8">ATP synthase F(1) sector subunit delta</fullName>
    </alternativeName>
    <alternativeName>
        <fullName evidence="8">F-type ATPase subunit delta</fullName>
        <shortName evidence="8">F-ATPase subunit delta</shortName>
    </alternativeName>
</protein>
<keyword evidence="2 8" id="KW-0813">Transport</keyword>
<comment type="caution">
    <text evidence="9">The sequence shown here is derived from an EMBL/GenBank/DDBJ whole genome shotgun (WGS) entry which is preliminary data.</text>
</comment>
<sequence>MAASSGSSPIARRYAEALFELADEARALDQTASDLSKLKTMLAESADLRELVVSPVVGRDDQAKALVELAKQAGLGEIVQKFVGTLAVNRRAFALGGVINAFLAELANRRGEVAVEVTAAAPLTTQQQDALQATLAKRFGAKVSISPTVDPSLIGGLVVRVGSTLIDGSVRSQLEGLERTMKGVA</sequence>
<dbReference type="RefSeq" id="WP_420244640.1">
    <property type="nucleotide sequence ID" value="NZ_BOPV01000001.1"/>
</dbReference>
<dbReference type="EMBL" id="BOPV01000001">
    <property type="protein sequence ID" value="GIL41234.1"/>
    <property type="molecule type" value="Genomic_DNA"/>
</dbReference>
<gene>
    <name evidence="8 9" type="primary">atpH</name>
    <name evidence="9" type="ORF">TMPK1_34710</name>
</gene>
<evidence type="ECO:0000256" key="3">
    <source>
        <dbReference type="ARBA" id="ARBA00022781"/>
    </source>
</evidence>
<evidence type="ECO:0000256" key="8">
    <source>
        <dbReference type="HAMAP-Rule" id="MF_01416"/>
    </source>
</evidence>
<keyword evidence="5 8" id="KW-0472">Membrane</keyword>
<dbReference type="AlphaFoldDB" id="A0A8S8XF39"/>
<dbReference type="PANTHER" id="PTHR11910">
    <property type="entry name" value="ATP SYNTHASE DELTA CHAIN"/>
    <property type="match status" value="1"/>
</dbReference>
<keyword evidence="3 8" id="KW-0375">Hydrogen ion transport</keyword>
<accession>A0A8S8XF39</accession>
<dbReference type="GO" id="GO:0046933">
    <property type="term" value="F:proton-transporting ATP synthase activity, rotational mechanism"/>
    <property type="evidence" value="ECO:0007669"/>
    <property type="project" value="UniProtKB-UniRule"/>
</dbReference>
<dbReference type="Pfam" id="PF00213">
    <property type="entry name" value="OSCP"/>
    <property type="match status" value="1"/>
</dbReference>
<keyword evidence="6 8" id="KW-0139">CF(1)</keyword>
<dbReference type="Gene3D" id="1.10.520.20">
    <property type="entry name" value="N-terminal domain of the delta subunit of the F1F0-ATP synthase"/>
    <property type="match status" value="1"/>
</dbReference>
<organism evidence="9 10">
    <name type="scientific">Roseiterribacter gracilis</name>
    <dbReference type="NCBI Taxonomy" id="2812848"/>
    <lineage>
        <taxon>Bacteria</taxon>
        <taxon>Pseudomonadati</taxon>
        <taxon>Pseudomonadota</taxon>
        <taxon>Alphaproteobacteria</taxon>
        <taxon>Rhodospirillales</taxon>
        <taxon>Roseiterribacteraceae</taxon>
        <taxon>Roseiterribacter</taxon>
    </lineage>
</organism>
<dbReference type="NCBIfam" id="TIGR01145">
    <property type="entry name" value="ATP_synt_delta"/>
    <property type="match status" value="1"/>
</dbReference>
<dbReference type="NCBIfam" id="NF004406">
    <property type="entry name" value="PRK05758.3-2"/>
    <property type="match status" value="1"/>
</dbReference>
<dbReference type="InterPro" id="IPR000711">
    <property type="entry name" value="ATPase_OSCP/dsu"/>
</dbReference>
<evidence type="ECO:0000313" key="10">
    <source>
        <dbReference type="Proteomes" id="UP000681075"/>
    </source>
</evidence>
<reference evidence="9" key="1">
    <citation type="submission" date="2021-02" db="EMBL/GenBank/DDBJ databases">
        <title>Genome sequence of Rhodospirillales sp. strain TMPK1 isolated from soil.</title>
        <authorList>
            <person name="Nakai R."/>
            <person name="Kusada H."/>
            <person name="Tamaki H."/>
        </authorList>
    </citation>
    <scope>NUCLEOTIDE SEQUENCE</scope>
    <source>
        <strain evidence="9">TMPK1</strain>
    </source>
</reference>
<dbReference type="GO" id="GO:0005886">
    <property type="term" value="C:plasma membrane"/>
    <property type="evidence" value="ECO:0007669"/>
    <property type="project" value="UniProtKB-SubCell"/>
</dbReference>
<dbReference type="NCBIfam" id="NF004402">
    <property type="entry name" value="PRK05758.2-2"/>
    <property type="match status" value="1"/>
</dbReference>
<keyword evidence="7 8" id="KW-0066">ATP synthesis</keyword>
<evidence type="ECO:0000256" key="2">
    <source>
        <dbReference type="ARBA" id="ARBA00022448"/>
    </source>
</evidence>
<keyword evidence="4 8" id="KW-0406">Ion transport</keyword>
<evidence type="ECO:0000256" key="7">
    <source>
        <dbReference type="ARBA" id="ARBA00023310"/>
    </source>
</evidence>
<evidence type="ECO:0000256" key="1">
    <source>
        <dbReference type="ARBA" id="ARBA00004370"/>
    </source>
</evidence>
<dbReference type="Proteomes" id="UP000681075">
    <property type="component" value="Unassembled WGS sequence"/>
</dbReference>
<comment type="subcellular location">
    <subcellularLocation>
        <location evidence="8">Cell membrane</location>
        <topology evidence="8">Peripheral membrane protein</topology>
    </subcellularLocation>
    <subcellularLocation>
        <location evidence="1">Membrane</location>
    </subcellularLocation>
</comment>